<name>A0A3B0XVL5_9ZZZZ</name>
<reference evidence="1" key="1">
    <citation type="submission" date="2018-06" db="EMBL/GenBank/DDBJ databases">
        <authorList>
            <person name="Zhirakovskaya E."/>
        </authorList>
    </citation>
    <scope>NUCLEOTIDE SEQUENCE</scope>
</reference>
<proteinExistence type="predicted"/>
<organism evidence="1">
    <name type="scientific">hydrothermal vent metagenome</name>
    <dbReference type="NCBI Taxonomy" id="652676"/>
    <lineage>
        <taxon>unclassified sequences</taxon>
        <taxon>metagenomes</taxon>
        <taxon>ecological metagenomes</taxon>
    </lineage>
</organism>
<sequence length="95" mass="11170">MFQSWASFPVDLLARLYGQHFSGNFMLNRVSRYNKYFALLIKIILFSSLREKSPYAQRIKTISEKYKNVELLLRQGGINILLTHALMLLHPRQLV</sequence>
<accession>A0A3B0XVL5</accession>
<gene>
    <name evidence="1" type="ORF">MNBD_GAMMA08-2054</name>
</gene>
<protein>
    <submittedName>
        <fullName evidence="1">Uncharacterized protein</fullName>
    </submittedName>
</protein>
<evidence type="ECO:0000313" key="1">
    <source>
        <dbReference type="EMBL" id="VAW67347.1"/>
    </source>
</evidence>
<dbReference type="AlphaFoldDB" id="A0A3B0XVL5"/>
<dbReference type="EMBL" id="UOFH01000381">
    <property type="protein sequence ID" value="VAW67347.1"/>
    <property type="molecule type" value="Genomic_DNA"/>
</dbReference>